<dbReference type="Proteomes" id="UP001497482">
    <property type="component" value="Chromosome 7"/>
</dbReference>
<organism evidence="1 2">
    <name type="scientific">Knipowitschia caucasica</name>
    <name type="common">Caucasian dwarf goby</name>
    <name type="synonym">Pomatoschistus caucasicus</name>
    <dbReference type="NCBI Taxonomy" id="637954"/>
    <lineage>
        <taxon>Eukaryota</taxon>
        <taxon>Metazoa</taxon>
        <taxon>Chordata</taxon>
        <taxon>Craniata</taxon>
        <taxon>Vertebrata</taxon>
        <taxon>Euteleostomi</taxon>
        <taxon>Actinopterygii</taxon>
        <taxon>Neopterygii</taxon>
        <taxon>Teleostei</taxon>
        <taxon>Neoteleostei</taxon>
        <taxon>Acanthomorphata</taxon>
        <taxon>Gobiaria</taxon>
        <taxon>Gobiiformes</taxon>
        <taxon>Gobioidei</taxon>
        <taxon>Gobiidae</taxon>
        <taxon>Gobiinae</taxon>
        <taxon>Knipowitschia</taxon>
    </lineage>
</organism>
<reference evidence="1 2" key="1">
    <citation type="submission" date="2024-04" db="EMBL/GenBank/DDBJ databases">
        <authorList>
            <person name="Waldvogel A.-M."/>
            <person name="Schoenle A."/>
        </authorList>
    </citation>
    <scope>NUCLEOTIDE SEQUENCE [LARGE SCALE GENOMIC DNA]</scope>
</reference>
<protein>
    <submittedName>
        <fullName evidence="1">Uncharacterized protein</fullName>
    </submittedName>
</protein>
<sequence length="179" mass="19819">MRTSQFHGVCLLAATTLSALIKYGVSVFMDKWIQTGSKVALLTIRRRRNSLSAPLTTPSQVFLALLIKVIPPAPSLTALCDCGVRLASRRLLPFTALILPHIIFYVESPIQEYQPVFVSGANKPNKLLGLTSSHFESDSVPSMVRLLFHVGLLQRLFDQLQSPSDGELLFYLSGRILHT</sequence>
<dbReference type="AlphaFoldDB" id="A0AAV2MDC0"/>
<name>A0AAV2MDC0_KNICA</name>
<evidence type="ECO:0000313" key="1">
    <source>
        <dbReference type="EMBL" id="CAL1611225.1"/>
    </source>
</evidence>
<gene>
    <name evidence="1" type="ORF">KC01_LOCUS37678</name>
</gene>
<evidence type="ECO:0000313" key="2">
    <source>
        <dbReference type="Proteomes" id="UP001497482"/>
    </source>
</evidence>
<accession>A0AAV2MDC0</accession>
<dbReference type="EMBL" id="OZ035829">
    <property type="protein sequence ID" value="CAL1611225.1"/>
    <property type="molecule type" value="Genomic_DNA"/>
</dbReference>
<proteinExistence type="predicted"/>
<keyword evidence="2" id="KW-1185">Reference proteome</keyword>